<reference evidence="1" key="1">
    <citation type="journal article" date="2019" name="Sci. Rep.">
        <title>Draft genome of Tanacetum cinerariifolium, the natural source of mosquito coil.</title>
        <authorList>
            <person name="Yamashiro T."/>
            <person name="Shiraishi A."/>
            <person name="Satake H."/>
            <person name="Nakayama K."/>
        </authorList>
    </citation>
    <scope>NUCLEOTIDE SEQUENCE</scope>
</reference>
<name>A0A699H164_TANCI</name>
<gene>
    <name evidence="1" type="ORF">Tci_281756</name>
</gene>
<protein>
    <submittedName>
        <fullName evidence="1">Uncharacterized protein</fullName>
    </submittedName>
</protein>
<evidence type="ECO:0000313" key="1">
    <source>
        <dbReference type="EMBL" id="GEX09781.1"/>
    </source>
</evidence>
<proteinExistence type="predicted"/>
<dbReference type="EMBL" id="BKCJ010089357">
    <property type="protein sequence ID" value="GEX09781.1"/>
    <property type="molecule type" value="Genomic_DNA"/>
</dbReference>
<comment type="caution">
    <text evidence="1">The sequence shown here is derived from an EMBL/GenBank/DDBJ whole genome shotgun (WGS) entry which is preliminary data.</text>
</comment>
<sequence>MSLSDQKQQKSKIVISFDCKTLKAYDIRKTYQAVYANLKYEDNNARGFFILLSCYGRRDEENIQAQVEENVTTKVSCSGSY</sequence>
<dbReference type="AlphaFoldDB" id="A0A699H164"/>
<organism evidence="1">
    <name type="scientific">Tanacetum cinerariifolium</name>
    <name type="common">Dalmatian daisy</name>
    <name type="synonym">Chrysanthemum cinerariifolium</name>
    <dbReference type="NCBI Taxonomy" id="118510"/>
    <lineage>
        <taxon>Eukaryota</taxon>
        <taxon>Viridiplantae</taxon>
        <taxon>Streptophyta</taxon>
        <taxon>Embryophyta</taxon>
        <taxon>Tracheophyta</taxon>
        <taxon>Spermatophyta</taxon>
        <taxon>Magnoliopsida</taxon>
        <taxon>eudicotyledons</taxon>
        <taxon>Gunneridae</taxon>
        <taxon>Pentapetalae</taxon>
        <taxon>asterids</taxon>
        <taxon>campanulids</taxon>
        <taxon>Asterales</taxon>
        <taxon>Asteraceae</taxon>
        <taxon>Asteroideae</taxon>
        <taxon>Anthemideae</taxon>
        <taxon>Anthemidinae</taxon>
        <taxon>Tanacetum</taxon>
    </lineage>
</organism>
<accession>A0A699H164</accession>